<reference evidence="1" key="2">
    <citation type="submission" date="2021-04" db="EMBL/GenBank/DDBJ databases">
        <authorList>
            <person name="Gilroy R."/>
        </authorList>
    </citation>
    <scope>NUCLEOTIDE SEQUENCE</scope>
    <source>
        <strain evidence="1">ChiHejej3B27-2180</strain>
    </source>
</reference>
<dbReference type="Proteomes" id="UP000886878">
    <property type="component" value="Unassembled WGS sequence"/>
</dbReference>
<proteinExistence type="predicted"/>
<organism evidence="1 2">
    <name type="scientific">Candidatus Limosilactobacillus merdipullorum</name>
    <dbReference type="NCBI Taxonomy" id="2838653"/>
    <lineage>
        <taxon>Bacteria</taxon>
        <taxon>Bacillati</taxon>
        <taxon>Bacillota</taxon>
        <taxon>Bacilli</taxon>
        <taxon>Lactobacillales</taxon>
        <taxon>Lactobacillaceae</taxon>
        <taxon>Limosilactobacillus</taxon>
    </lineage>
</organism>
<comment type="caution">
    <text evidence="1">The sequence shown here is derived from an EMBL/GenBank/DDBJ whole genome shotgun (WGS) entry which is preliminary data.</text>
</comment>
<accession>A0A9D1QP17</accession>
<dbReference type="AlphaFoldDB" id="A0A9D1QP17"/>
<reference evidence="1" key="1">
    <citation type="journal article" date="2021" name="PeerJ">
        <title>Extensive microbial diversity within the chicken gut microbiome revealed by metagenomics and culture.</title>
        <authorList>
            <person name="Gilroy R."/>
            <person name="Ravi A."/>
            <person name="Getino M."/>
            <person name="Pursley I."/>
            <person name="Horton D.L."/>
            <person name="Alikhan N.F."/>
            <person name="Baker D."/>
            <person name="Gharbi K."/>
            <person name="Hall N."/>
            <person name="Watson M."/>
            <person name="Adriaenssens E.M."/>
            <person name="Foster-Nyarko E."/>
            <person name="Jarju S."/>
            <person name="Secka A."/>
            <person name="Antonio M."/>
            <person name="Oren A."/>
            <person name="Chaudhuri R.R."/>
            <person name="La Ragione R."/>
            <person name="Hildebrand F."/>
            <person name="Pallen M.J."/>
        </authorList>
    </citation>
    <scope>NUCLEOTIDE SEQUENCE</scope>
    <source>
        <strain evidence="1">ChiHejej3B27-2180</strain>
    </source>
</reference>
<protein>
    <submittedName>
        <fullName evidence="1">DUF2785 domain-containing protein</fullName>
    </submittedName>
</protein>
<dbReference type="Pfam" id="PF10978">
    <property type="entry name" value="DUF2785"/>
    <property type="match status" value="1"/>
</dbReference>
<evidence type="ECO:0000313" key="2">
    <source>
        <dbReference type="Proteomes" id="UP000886878"/>
    </source>
</evidence>
<gene>
    <name evidence="1" type="ORF">H9876_05825</name>
</gene>
<name>A0A9D1QP17_9LACO</name>
<evidence type="ECO:0000313" key="1">
    <source>
        <dbReference type="EMBL" id="HIW70865.1"/>
    </source>
</evidence>
<sequence>MSDVAIDAAALALANIHDQARRGDLFGNLGVAIGEVVASVPQRKRTKVTIPRVNASYKKKIEDLAKRVGKQPLPAISDDFLQEMLTALQVRNWNVRARWTYYVWSTLLATGVLSDQQVEMSLRWATDPDHLYAHVLEPANNAVFTRAMSLAMIVLFLYSNVRHIITLPEETVRQLGDAVALLTVLEHDTRGFVRKDGWAHMIIELSNAHYELIQQPQMSRGDNLFFLTTVMESYWRLTTPVVSGEGEQLAMVIIDLLNRNRIYRQYFKHELRRWAHWMDAENPLVTEQQWNQLFNYRRLMQALLVNSELPDDIARIIANGGQQPDSSKT</sequence>
<dbReference type="InterPro" id="IPR021247">
    <property type="entry name" value="DUF2785"/>
</dbReference>
<dbReference type="EMBL" id="DXGK01000124">
    <property type="protein sequence ID" value="HIW70865.1"/>
    <property type="molecule type" value="Genomic_DNA"/>
</dbReference>